<sequence length="151" mass="16492">MVVILLKLVLFVLSMLSNVLAQLVFTIMAQIVVHLIQALKVSGDASQHFIEQVKNVIRSCLEYLLDVVIEMITTLLSSLFDIVKEGVLTSSSGLAGVVAGLVEKSKTSLDNFLQDVPEVLEALIDMVGKIVTDLWNNCNDAVSYVTENVLN</sequence>
<proteinExistence type="predicted"/>
<reference evidence="1" key="1">
    <citation type="submission" date="2020-07" db="EMBL/GenBank/DDBJ databases">
        <title>Ethylene signaling mediates host invasion by parasitic plants.</title>
        <authorList>
            <person name="Yoshida S."/>
        </authorList>
    </citation>
    <scope>NUCLEOTIDE SEQUENCE</scope>
    <source>
        <strain evidence="1">Okayama</strain>
    </source>
</reference>
<comment type="caution">
    <text evidence="1">The sequence shown here is derived from an EMBL/GenBank/DDBJ whole genome shotgun (WGS) entry which is preliminary data.</text>
</comment>
<dbReference type="Proteomes" id="UP000653305">
    <property type="component" value="Unassembled WGS sequence"/>
</dbReference>
<dbReference type="EMBL" id="BMAC01000317">
    <property type="protein sequence ID" value="GFP93511.1"/>
    <property type="molecule type" value="Genomic_DNA"/>
</dbReference>
<dbReference type="AlphaFoldDB" id="A0A830CGR3"/>
<dbReference type="OrthoDB" id="904575at2759"/>
<keyword evidence="2" id="KW-1185">Reference proteome</keyword>
<protein>
    <submittedName>
        <fullName evidence="1">Uncharacterized protein</fullName>
    </submittedName>
</protein>
<evidence type="ECO:0000313" key="1">
    <source>
        <dbReference type="EMBL" id="GFP93511.1"/>
    </source>
</evidence>
<gene>
    <name evidence="1" type="ORF">PHJA_001495500</name>
</gene>
<organism evidence="1 2">
    <name type="scientific">Phtheirospermum japonicum</name>
    <dbReference type="NCBI Taxonomy" id="374723"/>
    <lineage>
        <taxon>Eukaryota</taxon>
        <taxon>Viridiplantae</taxon>
        <taxon>Streptophyta</taxon>
        <taxon>Embryophyta</taxon>
        <taxon>Tracheophyta</taxon>
        <taxon>Spermatophyta</taxon>
        <taxon>Magnoliopsida</taxon>
        <taxon>eudicotyledons</taxon>
        <taxon>Gunneridae</taxon>
        <taxon>Pentapetalae</taxon>
        <taxon>asterids</taxon>
        <taxon>lamiids</taxon>
        <taxon>Lamiales</taxon>
        <taxon>Orobanchaceae</taxon>
        <taxon>Orobanchaceae incertae sedis</taxon>
        <taxon>Phtheirospermum</taxon>
    </lineage>
</organism>
<evidence type="ECO:0000313" key="2">
    <source>
        <dbReference type="Proteomes" id="UP000653305"/>
    </source>
</evidence>
<accession>A0A830CGR3</accession>
<name>A0A830CGR3_9LAMI</name>